<protein>
    <submittedName>
        <fullName evidence="2">Xanthine dehydrogenase family protein molybdopterin-binding subunit</fullName>
    </submittedName>
</protein>
<dbReference type="Pfam" id="PF02738">
    <property type="entry name" value="MoCoBD_1"/>
    <property type="match status" value="1"/>
</dbReference>
<dbReference type="Pfam" id="PF20256">
    <property type="entry name" value="MoCoBD_2"/>
    <property type="match status" value="2"/>
</dbReference>
<keyword evidence="3" id="KW-1185">Reference proteome</keyword>
<name>A0A4Y9LPD8_9BRAD</name>
<dbReference type="AlphaFoldDB" id="A0A4Y9LPD8"/>
<reference evidence="2 3" key="1">
    <citation type="submission" date="2019-03" db="EMBL/GenBank/DDBJ databases">
        <title>Bradyrhizobium diversity isolated from nodules of Chamaecrista fasciculata.</title>
        <authorList>
            <person name="Klepa M.S."/>
            <person name="Urquiaga M.O."/>
            <person name="Hungria M."/>
            <person name="Delamuta J.R."/>
        </authorList>
    </citation>
    <scope>NUCLEOTIDE SEQUENCE [LARGE SCALE GENOMIC DNA]</scope>
    <source>
        <strain evidence="2 3">CNPSo 3448</strain>
    </source>
</reference>
<dbReference type="InterPro" id="IPR037165">
    <property type="entry name" value="AldOxase/xan_DH_Mopterin-bd_sf"/>
</dbReference>
<evidence type="ECO:0000313" key="3">
    <source>
        <dbReference type="Proteomes" id="UP000297966"/>
    </source>
</evidence>
<dbReference type="InterPro" id="IPR000674">
    <property type="entry name" value="Ald_Oxase/Xan_DH_a/b"/>
</dbReference>
<dbReference type="EMBL" id="SPQT01000015">
    <property type="protein sequence ID" value="TFV45165.1"/>
    <property type="molecule type" value="Genomic_DNA"/>
</dbReference>
<gene>
    <name evidence="2" type="ORF">E4K65_24125</name>
</gene>
<dbReference type="OrthoDB" id="9767994at2"/>
<dbReference type="InterPro" id="IPR012368">
    <property type="entry name" value="OxRdtase_Mopterin-bd_su_IorB"/>
</dbReference>
<dbReference type="InterPro" id="IPR008274">
    <property type="entry name" value="AldOxase/xan_DH_MoCoBD1"/>
</dbReference>
<dbReference type="InterPro" id="IPR046867">
    <property type="entry name" value="AldOxase/xan_DH_MoCoBD2"/>
</dbReference>
<dbReference type="GO" id="GO:0016491">
    <property type="term" value="F:oxidoreductase activity"/>
    <property type="evidence" value="ECO:0007669"/>
    <property type="project" value="InterPro"/>
</dbReference>
<accession>A0A4Y9LPD8</accession>
<evidence type="ECO:0000313" key="2">
    <source>
        <dbReference type="EMBL" id="TFV45165.1"/>
    </source>
</evidence>
<dbReference type="Gene3D" id="3.30.365.10">
    <property type="entry name" value="Aldehyde oxidase/xanthine dehydrogenase, molybdopterin binding domain"/>
    <property type="match status" value="4"/>
</dbReference>
<sequence>MRSAMNAHNSISRRTLLTGGLATGFLLAFHLPLRAAVNEPVQPPDATDGKFAPNAFIRIDPEGATTLVMPQVEMGQGIYTAISMILAEELDADWSKVQLLHAPANEKLYGNPIFIIQATGGSTSVRAFWKPLREAGASARAMLVQAAAAQWNVDPASCTTSKGEVTHKASGRTLSYGALAAAASGQTPPKDVPLKDPKDFVYIGQPFKRLDTPEKVNGKAVYGIDAIVPNMKFATLAQCPVFGGKVGKVDDRAAKKIPGVRKIVVLDDLVAVVGDHMWAAKKGLDALDIAWNEGPNAKINSKAIWDDLRAASAKDGVVAKSTGDIAKGLASGEKLEASFELPFLAHATMEPLNATVHCTPDSCEIWTGTQIMARVQSEAAKAAGLPVEKVTVNNHLLGGGFGRKLEPDMVVAAVRIAKEVDGPVKVVWTREEDIQHDIYRPVYRDTIAATLSAGKIVGWKYKIAGAAIIARWLPPAFQKGIDIDAIDSATDVPYDIPNVHVEYVRAEPPAIPTGFWRGVGPNNNVFAVECFIDELARKAGKDPVEFRRGMLANQPRFLSVLNLAAEKANWGQPLPARVGRGVCLQPSFGSFIATVVEAEVDEQGEINLRRATSVVDTGIAVNPDTIVAQVEGGLIFGLTAALYGEITIDKGRVQQSNFHDYRMMRINETPKIEVHVVRSGEAPGGIGETGTTAGPPALRNAIYAATGVALRRLPIDRKLLAAGRKA</sequence>
<proteinExistence type="predicted"/>
<dbReference type="PIRSF" id="PIRSF036389">
    <property type="entry name" value="IOR_B"/>
    <property type="match status" value="1"/>
</dbReference>
<dbReference type="PANTHER" id="PTHR47495">
    <property type="entry name" value="ALDEHYDE DEHYDROGENASE"/>
    <property type="match status" value="1"/>
</dbReference>
<dbReference type="InterPro" id="IPR052516">
    <property type="entry name" value="N-heterocyclic_Hydroxylase"/>
</dbReference>
<feature type="domain" description="Aldehyde oxidase/xanthine dehydrogenase a/b hammerhead" evidence="1">
    <location>
        <begin position="217"/>
        <end position="295"/>
    </location>
</feature>
<comment type="caution">
    <text evidence="2">The sequence shown here is derived from an EMBL/GenBank/DDBJ whole genome shotgun (WGS) entry which is preliminary data.</text>
</comment>
<evidence type="ECO:0000259" key="1">
    <source>
        <dbReference type="SMART" id="SM01008"/>
    </source>
</evidence>
<dbReference type="SMART" id="SM01008">
    <property type="entry name" value="Ald_Xan_dh_C"/>
    <property type="match status" value="1"/>
</dbReference>
<dbReference type="SUPFAM" id="SSF56003">
    <property type="entry name" value="Molybdenum cofactor-binding domain"/>
    <property type="match status" value="2"/>
</dbReference>
<dbReference type="Proteomes" id="UP000297966">
    <property type="component" value="Unassembled WGS sequence"/>
</dbReference>
<dbReference type="Gene3D" id="3.90.1170.50">
    <property type="entry name" value="Aldehyde oxidase/xanthine dehydrogenase, a/b hammerhead"/>
    <property type="match status" value="1"/>
</dbReference>
<organism evidence="2 3">
    <name type="scientific">Bradyrhizobium niftali</name>
    <dbReference type="NCBI Taxonomy" id="2560055"/>
    <lineage>
        <taxon>Bacteria</taxon>
        <taxon>Pseudomonadati</taxon>
        <taxon>Pseudomonadota</taxon>
        <taxon>Alphaproteobacteria</taxon>
        <taxon>Hyphomicrobiales</taxon>
        <taxon>Nitrobacteraceae</taxon>
        <taxon>Bradyrhizobium</taxon>
    </lineage>
</organism>
<dbReference type="PANTHER" id="PTHR47495:SF2">
    <property type="entry name" value="ALDEHYDE DEHYDROGENASE"/>
    <property type="match status" value="1"/>
</dbReference>